<reference evidence="1 2" key="1">
    <citation type="journal article" date="2016" name="Nat. Commun.">
        <title>Thousands of microbial genomes shed light on interconnected biogeochemical processes in an aquifer system.</title>
        <authorList>
            <person name="Anantharaman K."/>
            <person name="Brown C.T."/>
            <person name="Hug L.A."/>
            <person name="Sharon I."/>
            <person name="Castelle C.J."/>
            <person name="Probst A.J."/>
            <person name="Thomas B.C."/>
            <person name="Singh A."/>
            <person name="Wilkins M.J."/>
            <person name="Karaoz U."/>
            <person name="Brodie E.L."/>
            <person name="Williams K.H."/>
            <person name="Hubbard S.S."/>
            <person name="Banfield J.F."/>
        </authorList>
    </citation>
    <scope>NUCLEOTIDE SEQUENCE [LARGE SCALE GENOMIC DNA]</scope>
</reference>
<dbReference type="EMBL" id="MHKQ01000018">
    <property type="protein sequence ID" value="OGY93724.1"/>
    <property type="molecule type" value="Genomic_DNA"/>
</dbReference>
<accession>A0A1G2BX08</accession>
<name>A0A1G2BX08_9BACT</name>
<gene>
    <name evidence="1" type="ORF">A2406_04120</name>
</gene>
<evidence type="ECO:0008006" key="3">
    <source>
        <dbReference type="Google" id="ProtNLM"/>
    </source>
</evidence>
<comment type="caution">
    <text evidence="1">The sequence shown here is derived from an EMBL/GenBank/DDBJ whole genome shotgun (WGS) entry which is preliminary data.</text>
</comment>
<dbReference type="Proteomes" id="UP000177626">
    <property type="component" value="Unassembled WGS sequence"/>
</dbReference>
<evidence type="ECO:0000313" key="2">
    <source>
        <dbReference type="Proteomes" id="UP000177626"/>
    </source>
</evidence>
<proteinExistence type="predicted"/>
<sequence>MKFVYDKKIDNECHQRINARDDIFGEKIKKDIYPVSDEIVQQFSNKWTSEIEGSFEKGIFEIFNKHIPKDFICYIISSPYSMDIKEGIAISASSLGAMIRMICHEANHYMFRQSNYRDKYFPNMDIEDAKEIFTIVNNIYFKDIMETPDNGWKKFWSQRKGFLQKWQSNNLKQ</sequence>
<protein>
    <recommendedName>
        <fullName evidence="3">DUF2268 domain-containing protein</fullName>
    </recommendedName>
</protein>
<organism evidence="1 2">
    <name type="scientific">Candidatus Komeilibacteria bacterium RIFOXYC1_FULL_37_11</name>
    <dbReference type="NCBI Taxonomy" id="1798555"/>
    <lineage>
        <taxon>Bacteria</taxon>
        <taxon>Candidatus Komeiliibacteriota</taxon>
    </lineage>
</organism>
<dbReference type="AlphaFoldDB" id="A0A1G2BX08"/>
<evidence type="ECO:0000313" key="1">
    <source>
        <dbReference type="EMBL" id="OGY93724.1"/>
    </source>
</evidence>